<organism evidence="1 2">
    <name type="scientific">Deinococcus multiflagellatus</name>
    <dbReference type="NCBI Taxonomy" id="1656887"/>
    <lineage>
        <taxon>Bacteria</taxon>
        <taxon>Thermotogati</taxon>
        <taxon>Deinococcota</taxon>
        <taxon>Deinococci</taxon>
        <taxon>Deinococcales</taxon>
        <taxon>Deinococcaceae</taxon>
        <taxon>Deinococcus</taxon>
    </lineage>
</organism>
<keyword evidence="2" id="KW-1185">Reference proteome</keyword>
<proteinExistence type="predicted"/>
<reference evidence="2" key="1">
    <citation type="journal article" date="2019" name="Int. J. Syst. Evol. Microbiol.">
        <title>The Global Catalogue of Microorganisms (GCM) 10K type strain sequencing project: providing services to taxonomists for standard genome sequencing and annotation.</title>
        <authorList>
            <consortium name="The Broad Institute Genomics Platform"/>
            <consortium name="The Broad Institute Genome Sequencing Center for Infectious Disease"/>
            <person name="Wu L."/>
            <person name="Ma J."/>
        </authorList>
    </citation>
    <scope>NUCLEOTIDE SEQUENCE [LARGE SCALE GENOMIC DNA]</scope>
    <source>
        <strain evidence="2">CCUG 63830</strain>
    </source>
</reference>
<accession>A0ABW1ZS83</accession>
<name>A0ABW1ZS83_9DEIO</name>
<comment type="caution">
    <text evidence="1">The sequence shown here is derived from an EMBL/GenBank/DDBJ whole genome shotgun (WGS) entry which is preliminary data.</text>
</comment>
<sequence>MTFTGDLYNVVGSTYDPKHVPGHLGESWKALLISMGIAASSPCYVTNDPAPPDKSHPAFSVGGHMTVQSDGSVPNRTCFLMPLCSWHNSTSRDGIRFTHTLTQMLQLTGYMLGELAATFQLRLPSDAPYALLYYVESAQDWRFKDLYEHDVTAWAQTLADAGTPDLHVLIERVQAPDPQHIVRSVSLPGFNAPELARF</sequence>
<protein>
    <submittedName>
        <fullName evidence="1">Uncharacterized protein</fullName>
    </submittedName>
</protein>
<dbReference type="Proteomes" id="UP001596317">
    <property type="component" value="Unassembled WGS sequence"/>
</dbReference>
<gene>
    <name evidence="1" type="ORF">ACFP90_27770</name>
</gene>
<evidence type="ECO:0000313" key="1">
    <source>
        <dbReference type="EMBL" id="MFC6663795.1"/>
    </source>
</evidence>
<evidence type="ECO:0000313" key="2">
    <source>
        <dbReference type="Proteomes" id="UP001596317"/>
    </source>
</evidence>
<dbReference type="EMBL" id="JBHSWB010000004">
    <property type="protein sequence ID" value="MFC6663795.1"/>
    <property type="molecule type" value="Genomic_DNA"/>
</dbReference>
<dbReference type="RefSeq" id="WP_380059363.1">
    <property type="nucleotide sequence ID" value="NZ_JBHSWB010000004.1"/>
</dbReference>